<evidence type="ECO:0000313" key="1">
    <source>
        <dbReference type="EMBL" id="CAE7883130.1"/>
    </source>
</evidence>
<sequence length="389" mass="41599">MGSSFVTAAPSANHDRDAGFMAGLLTTSRAVVLVSGWICPQFASAYALHPSAVCSLRPGAAPACVARVSLQSRYGQSSLQGYLRRVRSQYLVVSRQESTHSLLDLAIASGVPCICAVRSSLFSARHGSKHLRDVSCMFAPVTTSRAIVLVSGWIRPPVSLAHAIRASAPSSLRSSTAPVGVQTRRRFVARTLQKRAVVSFFLQAVKQMRLFLDLAIQRVGVVRSRFVAAGTSAKTVRDAGCMSGPLTTGRAIVPVSGWVRPTIASTCAIRASALLVGAAPVWIAWQCRYRESAGCACWTWASPCMTQPSLLVGMLQPPSPAPRLQRGSRSAFRPHLEAAGDVKNTPSYWATSISKPSRFLTCPFLAQSVIAFRATRPGAPEYVLIGFGL</sequence>
<name>A0A813AWF3_9DINO</name>
<gene>
    <name evidence="1" type="primary">mfsd5</name>
    <name evidence="1" type="ORF">SNEC2469_LOCUS29073</name>
</gene>
<feature type="non-terminal residue" evidence="1">
    <location>
        <position position="389"/>
    </location>
</feature>
<evidence type="ECO:0000313" key="2">
    <source>
        <dbReference type="Proteomes" id="UP000601435"/>
    </source>
</evidence>
<organism evidence="1 2">
    <name type="scientific">Symbiodinium necroappetens</name>
    <dbReference type="NCBI Taxonomy" id="1628268"/>
    <lineage>
        <taxon>Eukaryota</taxon>
        <taxon>Sar</taxon>
        <taxon>Alveolata</taxon>
        <taxon>Dinophyceae</taxon>
        <taxon>Suessiales</taxon>
        <taxon>Symbiodiniaceae</taxon>
        <taxon>Symbiodinium</taxon>
    </lineage>
</organism>
<dbReference type="Proteomes" id="UP000601435">
    <property type="component" value="Unassembled WGS sequence"/>
</dbReference>
<reference evidence="1" key="1">
    <citation type="submission" date="2021-02" db="EMBL/GenBank/DDBJ databases">
        <authorList>
            <person name="Dougan E. K."/>
            <person name="Rhodes N."/>
            <person name="Thang M."/>
            <person name="Chan C."/>
        </authorList>
    </citation>
    <scope>NUCLEOTIDE SEQUENCE</scope>
</reference>
<dbReference type="AlphaFoldDB" id="A0A813AWF3"/>
<keyword evidence="2" id="KW-1185">Reference proteome</keyword>
<accession>A0A813AWF3</accession>
<comment type="caution">
    <text evidence="1">The sequence shown here is derived from an EMBL/GenBank/DDBJ whole genome shotgun (WGS) entry which is preliminary data.</text>
</comment>
<proteinExistence type="predicted"/>
<protein>
    <submittedName>
        <fullName evidence="1">Mfsd5 protein</fullName>
    </submittedName>
</protein>
<dbReference type="EMBL" id="CAJNJA010064507">
    <property type="protein sequence ID" value="CAE7883130.1"/>
    <property type="molecule type" value="Genomic_DNA"/>
</dbReference>